<evidence type="ECO:0000256" key="1">
    <source>
        <dbReference type="ARBA" id="ARBA00022737"/>
    </source>
</evidence>
<dbReference type="EMBL" id="WKPR01000023">
    <property type="protein sequence ID" value="MSB21476.1"/>
    <property type="molecule type" value="Genomic_DNA"/>
</dbReference>
<comment type="caution">
    <text evidence="3">The sequence shown here is derived from an EMBL/GenBank/DDBJ whole genome shotgun (WGS) entry which is preliminary data.</text>
</comment>
<evidence type="ECO:0000313" key="4">
    <source>
        <dbReference type="EMBL" id="MSB51172.1"/>
    </source>
</evidence>
<evidence type="ECO:0000259" key="2">
    <source>
        <dbReference type="PROSITE" id="PS51272"/>
    </source>
</evidence>
<dbReference type="AlphaFoldDB" id="A0A6I2R8G9"/>
<protein>
    <recommendedName>
        <fullName evidence="2">SLH domain-containing protein</fullName>
    </recommendedName>
</protein>
<dbReference type="EMBL" id="WKPO01000059">
    <property type="protein sequence ID" value="MSB51172.1"/>
    <property type="molecule type" value="Genomic_DNA"/>
</dbReference>
<name>A0A6I2R8G9_FLAPL</name>
<dbReference type="Proteomes" id="UP000434475">
    <property type="component" value="Unassembled WGS sequence"/>
</dbReference>
<evidence type="ECO:0000313" key="6">
    <source>
        <dbReference type="Proteomes" id="UP000434475"/>
    </source>
</evidence>
<feature type="domain" description="SLH" evidence="2">
    <location>
        <begin position="203"/>
        <end position="267"/>
    </location>
</feature>
<evidence type="ECO:0000313" key="3">
    <source>
        <dbReference type="EMBL" id="MSB21476.1"/>
    </source>
</evidence>
<accession>A0A6I2R8G9</accession>
<sequence length="417" mass="45365">MARPVCSLRWEPITRSISSANCIMRLPPAARYTPMTCLQIPGMWFKMKQTTPEEREVTMKKRISVLMLTLALCLSLGAPALAAGGFSDVAQNAWYLKYLDTAVSSGLINGRGDGRFSPDDDITGAEAVKLAACISQLLSDGSVTLTNGSPWYASYMKYAVEKGLIDAELDEYGVSAPVSRSDLMDMLCRAIPQAQRTEINSIPDGSIPDLFTSAPYRDNVYTLYRMGIVTGANKRGACLPDECISRAEVAALVARIVSKDLRVAFSLEAPASDLPELLRRAQADGALCAVASLGYAPDYDRDAAMELYPFLADVPADNYIDAGGYELYLIVPCQNIAATVYAADLDWENYNYIRGRLLGIVEGEPFLLCCNFSDIVTNSLIVLSTANGEVLEFSPSISLKDGTLTVPESGVYDFTRY</sequence>
<organism evidence="3 6">
    <name type="scientific">Flavonifractor plautii</name>
    <name type="common">Fusobacterium plautii</name>
    <dbReference type="NCBI Taxonomy" id="292800"/>
    <lineage>
        <taxon>Bacteria</taxon>
        <taxon>Bacillati</taxon>
        <taxon>Bacillota</taxon>
        <taxon>Clostridia</taxon>
        <taxon>Eubacteriales</taxon>
        <taxon>Oscillospiraceae</taxon>
        <taxon>Flavonifractor</taxon>
    </lineage>
</organism>
<reference evidence="5 6" key="1">
    <citation type="journal article" date="2019" name="Nat. Med.">
        <title>A library of human gut bacterial isolates paired with longitudinal multiomics data enables mechanistic microbiome research.</title>
        <authorList>
            <person name="Poyet M."/>
            <person name="Groussin M."/>
            <person name="Gibbons S.M."/>
            <person name="Avila-Pacheco J."/>
            <person name="Jiang X."/>
            <person name="Kearney S.M."/>
            <person name="Perrotta A.R."/>
            <person name="Berdy B."/>
            <person name="Zhao S."/>
            <person name="Lieberman T.D."/>
            <person name="Swanson P.K."/>
            <person name="Smith M."/>
            <person name="Roesemann S."/>
            <person name="Alexander J.E."/>
            <person name="Rich S.A."/>
            <person name="Livny J."/>
            <person name="Vlamakis H."/>
            <person name="Clish C."/>
            <person name="Bullock K."/>
            <person name="Deik A."/>
            <person name="Scott J."/>
            <person name="Pierce K.A."/>
            <person name="Xavier R.J."/>
            <person name="Alm E.J."/>
        </authorList>
    </citation>
    <scope>NUCLEOTIDE SEQUENCE [LARGE SCALE GENOMIC DNA]</scope>
    <source>
        <strain evidence="3 6">BIOML-A2</strain>
        <strain evidence="4 5">BIOML-A5</strain>
    </source>
</reference>
<gene>
    <name evidence="4" type="ORF">GKE90_21215</name>
    <name evidence="3" type="ORF">GKE97_18440</name>
</gene>
<evidence type="ECO:0000313" key="5">
    <source>
        <dbReference type="Proteomes" id="UP000429811"/>
    </source>
</evidence>
<dbReference type="InterPro" id="IPR001119">
    <property type="entry name" value="SLH_dom"/>
</dbReference>
<dbReference type="Pfam" id="PF00395">
    <property type="entry name" value="SLH"/>
    <property type="match status" value="2"/>
</dbReference>
<feature type="domain" description="SLH" evidence="2">
    <location>
        <begin position="82"/>
        <end position="145"/>
    </location>
</feature>
<dbReference type="Proteomes" id="UP000429811">
    <property type="component" value="Unassembled WGS sequence"/>
</dbReference>
<keyword evidence="1" id="KW-0677">Repeat</keyword>
<dbReference type="PROSITE" id="PS51272">
    <property type="entry name" value="SLH"/>
    <property type="match status" value="2"/>
</dbReference>
<proteinExistence type="predicted"/>